<protein>
    <submittedName>
        <fullName evidence="3">Rrp15p-domain-containing protein</fullName>
    </submittedName>
</protein>
<feature type="compositionally biased region" description="Basic and acidic residues" evidence="2">
    <location>
        <begin position="162"/>
        <end position="175"/>
    </location>
</feature>
<dbReference type="PANTHER" id="PTHR13245:SF14">
    <property type="entry name" value="RRP15-LIKE PROTEIN"/>
    <property type="match status" value="1"/>
</dbReference>
<reference evidence="3" key="1">
    <citation type="journal article" date="2023" name="Mol. Phylogenet. Evol.">
        <title>Genome-scale phylogeny and comparative genomics of the fungal order Sordariales.</title>
        <authorList>
            <person name="Hensen N."/>
            <person name="Bonometti L."/>
            <person name="Westerberg I."/>
            <person name="Brannstrom I.O."/>
            <person name="Guillou S."/>
            <person name="Cros-Aarteil S."/>
            <person name="Calhoun S."/>
            <person name="Haridas S."/>
            <person name="Kuo A."/>
            <person name="Mondo S."/>
            <person name="Pangilinan J."/>
            <person name="Riley R."/>
            <person name="LaButti K."/>
            <person name="Andreopoulos B."/>
            <person name="Lipzen A."/>
            <person name="Chen C."/>
            <person name="Yan M."/>
            <person name="Daum C."/>
            <person name="Ng V."/>
            <person name="Clum A."/>
            <person name="Steindorff A."/>
            <person name="Ohm R.A."/>
            <person name="Martin F."/>
            <person name="Silar P."/>
            <person name="Natvig D.O."/>
            <person name="Lalanne C."/>
            <person name="Gautier V."/>
            <person name="Ament-Velasquez S.L."/>
            <person name="Kruys A."/>
            <person name="Hutchinson M.I."/>
            <person name="Powell A.J."/>
            <person name="Barry K."/>
            <person name="Miller A.N."/>
            <person name="Grigoriev I.V."/>
            <person name="Debuchy R."/>
            <person name="Gladieux P."/>
            <person name="Hiltunen Thoren M."/>
            <person name="Johannesson H."/>
        </authorList>
    </citation>
    <scope>NUCLEOTIDE SEQUENCE</scope>
    <source>
        <strain evidence="3">PSN293</strain>
    </source>
</reference>
<feature type="compositionally biased region" description="Polar residues" evidence="2">
    <location>
        <begin position="180"/>
        <end position="191"/>
    </location>
</feature>
<evidence type="ECO:0000313" key="3">
    <source>
        <dbReference type="EMBL" id="KAK4210153.1"/>
    </source>
</evidence>
<dbReference type="GO" id="GO:0000460">
    <property type="term" value="P:maturation of 5.8S rRNA"/>
    <property type="evidence" value="ECO:0007669"/>
    <property type="project" value="TreeGrafter"/>
</dbReference>
<feature type="compositionally biased region" description="Basic residues" evidence="2">
    <location>
        <begin position="24"/>
        <end position="33"/>
    </location>
</feature>
<dbReference type="Pfam" id="PF07890">
    <property type="entry name" value="Rrp15p"/>
    <property type="match status" value="1"/>
</dbReference>
<dbReference type="EMBL" id="MU858183">
    <property type="protein sequence ID" value="KAK4210153.1"/>
    <property type="molecule type" value="Genomic_DNA"/>
</dbReference>
<dbReference type="GO" id="GO:0000470">
    <property type="term" value="P:maturation of LSU-rRNA"/>
    <property type="evidence" value="ECO:0007669"/>
    <property type="project" value="TreeGrafter"/>
</dbReference>
<feature type="compositionally biased region" description="Acidic residues" evidence="2">
    <location>
        <begin position="78"/>
        <end position="92"/>
    </location>
</feature>
<dbReference type="AlphaFoldDB" id="A0AAN6Y061"/>
<feature type="compositionally biased region" description="Acidic residues" evidence="2">
    <location>
        <begin position="134"/>
        <end position="161"/>
    </location>
</feature>
<proteinExistence type="inferred from homology"/>
<reference evidence="3" key="2">
    <citation type="submission" date="2023-05" db="EMBL/GenBank/DDBJ databases">
        <authorList>
            <consortium name="Lawrence Berkeley National Laboratory"/>
            <person name="Steindorff A."/>
            <person name="Hensen N."/>
            <person name="Bonometti L."/>
            <person name="Westerberg I."/>
            <person name="Brannstrom I.O."/>
            <person name="Guillou S."/>
            <person name="Cros-Aarteil S."/>
            <person name="Calhoun S."/>
            <person name="Haridas S."/>
            <person name="Kuo A."/>
            <person name="Mondo S."/>
            <person name="Pangilinan J."/>
            <person name="Riley R."/>
            <person name="Labutti K."/>
            <person name="Andreopoulos B."/>
            <person name="Lipzen A."/>
            <person name="Chen C."/>
            <person name="Yanf M."/>
            <person name="Daum C."/>
            <person name="Ng V."/>
            <person name="Clum A."/>
            <person name="Ohm R."/>
            <person name="Martin F."/>
            <person name="Silar P."/>
            <person name="Natvig D."/>
            <person name="Lalanne C."/>
            <person name="Gautier V."/>
            <person name="Ament-Velasquez S.L."/>
            <person name="Kruys A."/>
            <person name="Hutchinson M.I."/>
            <person name="Powell A.J."/>
            <person name="Barry K."/>
            <person name="Miller A.N."/>
            <person name="Grigoriev I.V."/>
            <person name="Debuchy R."/>
            <person name="Gladieux P."/>
            <person name="Thoren M.H."/>
            <person name="Johannesson H."/>
        </authorList>
    </citation>
    <scope>NUCLEOTIDE SEQUENCE</scope>
    <source>
        <strain evidence="3">PSN293</strain>
    </source>
</reference>
<dbReference type="GO" id="GO:0030687">
    <property type="term" value="C:preribosome, large subunit precursor"/>
    <property type="evidence" value="ECO:0007669"/>
    <property type="project" value="TreeGrafter"/>
</dbReference>
<feature type="compositionally biased region" description="Basic and acidic residues" evidence="2">
    <location>
        <begin position="116"/>
        <end position="130"/>
    </location>
</feature>
<evidence type="ECO:0000256" key="2">
    <source>
        <dbReference type="SAM" id="MobiDB-lite"/>
    </source>
</evidence>
<name>A0AAN6Y061_9PEZI</name>
<evidence type="ECO:0000256" key="1">
    <source>
        <dbReference type="ARBA" id="ARBA00007462"/>
    </source>
</evidence>
<comment type="similarity">
    <text evidence="1">Belongs to the RRP15 family.</text>
</comment>
<dbReference type="PANTHER" id="PTHR13245">
    <property type="entry name" value="RRP15-LIKE PROTEIN"/>
    <property type="match status" value="1"/>
</dbReference>
<accession>A0AAN6Y061</accession>
<comment type="caution">
    <text evidence="3">The sequence shown here is derived from an EMBL/GenBank/DDBJ whole genome shotgun (WGS) entry which is preliminary data.</text>
</comment>
<feature type="region of interest" description="Disordered" evidence="2">
    <location>
        <begin position="1"/>
        <end position="92"/>
    </location>
</feature>
<dbReference type="Proteomes" id="UP001301769">
    <property type="component" value="Unassembled WGS sequence"/>
</dbReference>
<keyword evidence="4" id="KW-1185">Reference proteome</keyword>
<feature type="region of interest" description="Disordered" evidence="2">
    <location>
        <begin position="112"/>
        <end position="208"/>
    </location>
</feature>
<gene>
    <name evidence="3" type="ORF">QBC37DRAFT_37709</name>
</gene>
<organism evidence="3 4">
    <name type="scientific">Rhypophila decipiens</name>
    <dbReference type="NCBI Taxonomy" id="261697"/>
    <lineage>
        <taxon>Eukaryota</taxon>
        <taxon>Fungi</taxon>
        <taxon>Dikarya</taxon>
        <taxon>Ascomycota</taxon>
        <taxon>Pezizomycotina</taxon>
        <taxon>Sordariomycetes</taxon>
        <taxon>Sordariomycetidae</taxon>
        <taxon>Sordariales</taxon>
        <taxon>Naviculisporaceae</taxon>
        <taxon>Rhypophila</taxon>
    </lineage>
</organism>
<dbReference type="InterPro" id="IPR012459">
    <property type="entry name" value="Rrp15"/>
</dbReference>
<sequence>MGSSIKKRSHPDGSKGAGGSKGQRPTKKQRKAAAYHSSSSEGESDDENDNGASLPAGLIDSDEEDADYTAQDDSASSDPEEGAELDSFEDDIVQQSNSSKLLKSALKSSIATIKSAKKDSTKEFKARDAPESSSSEDDDDAENSASEAEDSNVEMASDDDDPLARQDTKSKRNDPDAFATSITKMLSSKLPTSKRADPIVARSKESAAASRQVLDAALEAKARKRLREQKRLAMEKGRIRDVLMPTTTKTLNIVTGEIEETPDDGKEGEKTTAQIIATERRLKKVAQRGVVYLFNLVRAAQVKAAEAQRVASQEGIVGSKRREEKVTEMSRQGFLDLIASGGGGLKKGALEEA</sequence>
<evidence type="ECO:0000313" key="4">
    <source>
        <dbReference type="Proteomes" id="UP001301769"/>
    </source>
</evidence>
<feature type="compositionally biased region" description="Basic and acidic residues" evidence="2">
    <location>
        <begin position="194"/>
        <end position="205"/>
    </location>
</feature>